<evidence type="ECO:0000259" key="2">
    <source>
        <dbReference type="Pfam" id="PF13505"/>
    </source>
</evidence>
<keyword evidence="4" id="KW-1185">Reference proteome</keyword>
<reference evidence="4" key="1">
    <citation type="journal article" date="2019" name="Int. J. Syst. Evol. Microbiol.">
        <title>The Global Catalogue of Microorganisms (GCM) 10K type strain sequencing project: providing services to taxonomists for standard genome sequencing and annotation.</title>
        <authorList>
            <consortium name="The Broad Institute Genomics Platform"/>
            <consortium name="The Broad Institute Genome Sequencing Center for Infectious Disease"/>
            <person name="Wu L."/>
            <person name="Ma J."/>
        </authorList>
    </citation>
    <scope>NUCLEOTIDE SEQUENCE [LARGE SCALE GENOMIC DNA]</scope>
    <source>
        <strain evidence="4">JCM 15974</strain>
    </source>
</reference>
<organism evidence="3 4">
    <name type="scientific">Aquimarina litoralis</name>
    <dbReference type="NCBI Taxonomy" id="584605"/>
    <lineage>
        <taxon>Bacteria</taxon>
        <taxon>Pseudomonadati</taxon>
        <taxon>Bacteroidota</taxon>
        <taxon>Flavobacteriia</taxon>
        <taxon>Flavobacteriales</taxon>
        <taxon>Flavobacteriaceae</taxon>
        <taxon>Aquimarina</taxon>
    </lineage>
</organism>
<evidence type="ECO:0000256" key="1">
    <source>
        <dbReference type="ARBA" id="ARBA00022729"/>
    </source>
</evidence>
<dbReference type="InterPro" id="IPR011250">
    <property type="entry name" value="OMP/PagP_B-barrel"/>
</dbReference>
<gene>
    <name evidence="3" type="ORF">GCM10009430_05110</name>
</gene>
<dbReference type="Proteomes" id="UP001501758">
    <property type="component" value="Unassembled WGS sequence"/>
</dbReference>
<dbReference type="EMBL" id="BAAAGE010000001">
    <property type="protein sequence ID" value="GAA0713391.1"/>
    <property type="molecule type" value="Genomic_DNA"/>
</dbReference>
<comment type="caution">
    <text evidence="3">The sequence shown here is derived from an EMBL/GenBank/DDBJ whole genome shotgun (WGS) entry which is preliminary data.</text>
</comment>
<proteinExistence type="predicted"/>
<evidence type="ECO:0000313" key="4">
    <source>
        <dbReference type="Proteomes" id="UP001501758"/>
    </source>
</evidence>
<dbReference type="InterPro" id="IPR027385">
    <property type="entry name" value="Beta-barrel_OMP"/>
</dbReference>
<keyword evidence="1" id="KW-0732">Signal</keyword>
<evidence type="ECO:0000313" key="3">
    <source>
        <dbReference type="EMBL" id="GAA0713391.1"/>
    </source>
</evidence>
<feature type="domain" description="Outer membrane protein beta-barrel" evidence="2">
    <location>
        <begin position="5"/>
        <end position="157"/>
    </location>
</feature>
<sequence>MLIFIQTVFSQQQTGTYINASIGLGITTPNEDVDVFGNGIYIQAEYVWAPKRWFSLRPYAGYINTSTDEDGLSGNLVGARASTKAFFVGGKTKVAIPIPWVAPYVELGLGASIGSFETVTPLINEKESGVTLHIPFSLGLALGRNNNFDVGLSYYFYPSLEQFNGAFAIGVSFPINR</sequence>
<dbReference type="Pfam" id="PF13505">
    <property type="entry name" value="OMP_b-brl"/>
    <property type="match status" value="1"/>
</dbReference>
<dbReference type="SUPFAM" id="SSF56925">
    <property type="entry name" value="OMPA-like"/>
    <property type="match status" value="1"/>
</dbReference>
<name>A0ABP3TNC0_9FLAO</name>
<accession>A0ABP3TNC0</accession>
<protein>
    <recommendedName>
        <fullName evidence="2">Outer membrane protein beta-barrel domain-containing protein</fullName>
    </recommendedName>
</protein>